<keyword evidence="6" id="KW-1185">Reference proteome</keyword>
<keyword evidence="3" id="KW-0479">Metal-binding</keyword>
<dbReference type="GO" id="GO:0004341">
    <property type="term" value="F:gluconolactonase activity"/>
    <property type="evidence" value="ECO:0007669"/>
    <property type="project" value="TreeGrafter"/>
</dbReference>
<dbReference type="OrthoDB" id="9775406at2"/>
<dbReference type="Pfam" id="PF08450">
    <property type="entry name" value="SGL"/>
    <property type="match status" value="1"/>
</dbReference>
<keyword evidence="3" id="KW-0862">Zinc</keyword>
<evidence type="ECO:0000313" key="5">
    <source>
        <dbReference type="EMBL" id="SDM12636.1"/>
    </source>
</evidence>
<feature type="binding site" evidence="3">
    <location>
        <position position="199"/>
    </location>
    <ligand>
        <name>a divalent metal cation</name>
        <dbReference type="ChEBI" id="CHEBI:60240"/>
    </ligand>
</feature>
<dbReference type="Proteomes" id="UP000198654">
    <property type="component" value="Unassembled WGS sequence"/>
</dbReference>
<evidence type="ECO:0000256" key="1">
    <source>
        <dbReference type="ARBA" id="ARBA00008853"/>
    </source>
</evidence>
<proteinExistence type="inferred from homology"/>
<dbReference type="InterPro" id="IPR005511">
    <property type="entry name" value="SMP-30"/>
</dbReference>
<comment type="cofactor">
    <cofactor evidence="3">
        <name>Zn(2+)</name>
        <dbReference type="ChEBI" id="CHEBI:29105"/>
    </cofactor>
    <text evidence="3">Binds 1 divalent metal cation per subunit.</text>
</comment>
<dbReference type="AlphaFoldDB" id="A0A1G9QNR2"/>
<feature type="binding site" evidence="3">
    <location>
        <position position="105"/>
    </location>
    <ligand>
        <name>substrate</name>
    </ligand>
</feature>
<organism evidence="5 6">
    <name type="scientific">Modicisalibacter muralis</name>
    <dbReference type="NCBI Taxonomy" id="119000"/>
    <lineage>
        <taxon>Bacteria</taxon>
        <taxon>Pseudomonadati</taxon>
        <taxon>Pseudomonadota</taxon>
        <taxon>Gammaproteobacteria</taxon>
        <taxon>Oceanospirillales</taxon>
        <taxon>Halomonadaceae</taxon>
        <taxon>Modicisalibacter</taxon>
    </lineage>
</organism>
<reference evidence="5 6" key="1">
    <citation type="submission" date="2016-10" db="EMBL/GenBank/DDBJ databases">
        <authorList>
            <person name="de Groot N.N."/>
        </authorList>
    </citation>
    <scope>NUCLEOTIDE SEQUENCE [LARGE SCALE GENOMIC DNA]</scope>
    <source>
        <strain evidence="5 6">DSM 14789</strain>
    </source>
</reference>
<comment type="similarity">
    <text evidence="1">Belongs to the SMP-30/CGR1 family.</text>
</comment>
<name>A0A1G9QNR2_9GAMM</name>
<feature type="domain" description="SMP-30/Gluconolactonase/LRE-like region" evidence="4">
    <location>
        <begin position="15"/>
        <end position="257"/>
    </location>
</feature>
<evidence type="ECO:0000313" key="6">
    <source>
        <dbReference type="Proteomes" id="UP000198654"/>
    </source>
</evidence>
<feature type="binding site" evidence="3">
    <location>
        <position position="17"/>
    </location>
    <ligand>
        <name>a divalent metal cation</name>
        <dbReference type="ChEBI" id="CHEBI:60240"/>
    </ligand>
</feature>
<dbReference type="PANTHER" id="PTHR10907:SF47">
    <property type="entry name" value="REGUCALCIN"/>
    <property type="match status" value="1"/>
</dbReference>
<dbReference type="GO" id="GO:0005509">
    <property type="term" value="F:calcium ion binding"/>
    <property type="evidence" value="ECO:0007669"/>
    <property type="project" value="TreeGrafter"/>
</dbReference>
<evidence type="ECO:0000256" key="2">
    <source>
        <dbReference type="PIRSR" id="PIRSR605511-1"/>
    </source>
</evidence>
<accession>A0A1G9QNR2</accession>
<feature type="active site" description="Proton donor/acceptor" evidence="2">
    <location>
        <position position="199"/>
    </location>
</feature>
<evidence type="ECO:0000259" key="4">
    <source>
        <dbReference type="Pfam" id="PF08450"/>
    </source>
</evidence>
<gene>
    <name evidence="5" type="ORF">SAMN05661010_03427</name>
</gene>
<feature type="binding site" evidence="3">
    <location>
        <position position="150"/>
    </location>
    <ligand>
        <name>a divalent metal cation</name>
        <dbReference type="ChEBI" id="CHEBI:60240"/>
    </ligand>
</feature>
<dbReference type="RefSeq" id="WP_089730492.1">
    <property type="nucleotide sequence ID" value="NZ_FNGI01000012.1"/>
</dbReference>
<dbReference type="InterPro" id="IPR013658">
    <property type="entry name" value="SGL"/>
</dbReference>
<dbReference type="PANTHER" id="PTHR10907">
    <property type="entry name" value="REGUCALCIN"/>
    <property type="match status" value="1"/>
</dbReference>
<dbReference type="STRING" id="119000.SAMN05661010_03427"/>
<protein>
    <submittedName>
        <fullName evidence="5">Sugar lactone lactonase YvrE</fullName>
    </submittedName>
</protein>
<evidence type="ECO:0000256" key="3">
    <source>
        <dbReference type="PIRSR" id="PIRSR605511-2"/>
    </source>
</evidence>
<dbReference type="SUPFAM" id="SSF63829">
    <property type="entry name" value="Calcium-dependent phosphotriesterase"/>
    <property type="match status" value="1"/>
</dbReference>
<feature type="binding site" evidence="3">
    <location>
        <position position="103"/>
    </location>
    <ligand>
        <name>substrate</name>
    </ligand>
</feature>
<dbReference type="Gene3D" id="2.120.10.30">
    <property type="entry name" value="TolB, C-terminal domain"/>
    <property type="match status" value="1"/>
</dbReference>
<dbReference type="PRINTS" id="PR01790">
    <property type="entry name" value="SMP30FAMILY"/>
</dbReference>
<dbReference type="GO" id="GO:0019853">
    <property type="term" value="P:L-ascorbic acid biosynthetic process"/>
    <property type="evidence" value="ECO:0007669"/>
    <property type="project" value="TreeGrafter"/>
</dbReference>
<sequence>MTDTIRRVWTGRAQLGEGPLWSADHQALLFVDILGSRLLAHFPANGETLEWPLDEACCWLAPHADGGFVAGLRSRLVRLQFDDNGPRITATLAEPVADAVDHRLNDGKADTHGRLWFGTMQDAESEATGIFYRFDERGLVAMDRHYTVTNGPAIDATGSTLYHTDSPARTIYAFDLSPGGELSNKREHVHFGERDGCPDGMTVDAEGGLWVAHWDGGRVSRFLPDGSLDREIRLPVSRITCCTFGDDDLSTLYITTAAVGRDDEEQAGGLFAVRPGVKGLPACRYR</sequence>
<dbReference type="EMBL" id="FNGI01000012">
    <property type="protein sequence ID" value="SDM12636.1"/>
    <property type="molecule type" value="Genomic_DNA"/>
</dbReference>
<dbReference type="InterPro" id="IPR011042">
    <property type="entry name" value="6-blade_b-propeller_TolB-like"/>
</dbReference>